<reference evidence="2 4" key="2">
    <citation type="journal article" date="2020" name="Extremophiles">
        <title>Genomic analysis of Caldalkalibacillus thermarum TA2.A1 reveals aerobic alkaliphilic metabolism and evolutionary hallmarks linking alkaliphilic bacteria and plant life.</title>
        <authorList>
            <person name="de Jong S.I."/>
            <person name="van den Broek M.A."/>
            <person name="Merkel A.Y."/>
            <person name="de la Torre Cortes P."/>
            <person name="Kalamorz F."/>
            <person name="Cook G.M."/>
            <person name="van Loosdrecht M.C.M."/>
            <person name="McMillan D.G.G."/>
        </authorList>
    </citation>
    <scope>NUCLEOTIDE SEQUENCE [LARGE SCALE GENOMIC DNA]</scope>
    <source>
        <strain evidence="2 4">TA2.A1</strain>
    </source>
</reference>
<dbReference type="RefSeq" id="WP_007503272.1">
    <property type="nucleotide sequence ID" value="NZ_AFCE01000089.1"/>
</dbReference>
<protein>
    <submittedName>
        <fullName evidence="1">Uncharacterized protein</fullName>
    </submittedName>
</protein>
<keyword evidence="4" id="KW-1185">Reference proteome</keyword>
<name>F5L4Q6_CALTT</name>
<gene>
    <name evidence="1" type="ORF">CathTA2_0769</name>
    <name evidence="2" type="ORF">HUR95_01065</name>
</gene>
<proteinExistence type="predicted"/>
<dbReference type="KEGG" id="cthu:HUR95_01065"/>
<accession>F5L4Q6</accession>
<evidence type="ECO:0000313" key="1">
    <source>
        <dbReference type="EMBL" id="EGL83689.1"/>
    </source>
</evidence>
<reference evidence="2" key="3">
    <citation type="submission" date="2021-08" db="EMBL/GenBank/DDBJ databases">
        <authorList>
            <person name="de Jong S."/>
            <person name="van den Broek M."/>
            <person name="Merkel A."/>
            <person name="de la Torre Cortes P."/>
            <person name="Kalamorz F."/>
            <person name="Cook G."/>
            <person name="van Loosdrecht M."/>
            <person name="McMillan D."/>
        </authorList>
    </citation>
    <scope>NUCLEOTIDE SEQUENCE</scope>
    <source>
        <strain evidence="2">TA2.A1</strain>
    </source>
</reference>
<dbReference type="EMBL" id="CP082237">
    <property type="protein sequence ID" value="QZT34060.1"/>
    <property type="molecule type" value="Genomic_DNA"/>
</dbReference>
<dbReference type="EMBL" id="AFCE01000089">
    <property type="protein sequence ID" value="EGL83689.1"/>
    <property type="molecule type" value="Genomic_DNA"/>
</dbReference>
<evidence type="ECO:0000313" key="2">
    <source>
        <dbReference type="EMBL" id="QZT34060.1"/>
    </source>
</evidence>
<reference evidence="1 3" key="1">
    <citation type="journal article" date="2011" name="J. Bacteriol.">
        <title>Draft genome sequence of the thermoalkaliphilic Caldalkalibacillus thermarum strain TA2.A1.</title>
        <authorList>
            <person name="Kalamorz F."/>
            <person name="Keis S."/>
            <person name="McMillan D.G."/>
            <person name="Olsson K."/>
            <person name="Stanton J.A."/>
            <person name="Stockwell P."/>
            <person name="Black M.A."/>
            <person name="Klingeman D.M."/>
            <person name="Land M.L."/>
            <person name="Han C.S."/>
            <person name="Martin S.L."/>
            <person name="Becher S.A."/>
            <person name="Peddie C.J."/>
            <person name="Morgan H.W."/>
            <person name="Matthies D."/>
            <person name="Preiss L."/>
            <person name="Meier T."/>
            <person name="Brown S.D."/>
            <person name="Cook G.M."/>
        </authorList>
    </citation>
    <scope>NUCLEOTIDE SEQUENCE [LARGE SCALE GENOMIC DNA]</scope>
    <source>
        <strain evidence="1 3">TA2.A1</strain>
    </source>
</reference>
<dbReference type="Proteomes" id="UP000010716">
    <property type="component" value="Unassembled WGS sequence"/>
</dbReference>
<evidence type="ECO:0000313" key="3">
    <source>
        <dbReference type="Proteomes" id="UP000010716"/>
    </source>
</evidence>
<dbReference type="AlphaFoldDB" id="F5L4Q6"/>
<evidence type="ECO:0000313" key="4">
    <source>
        <dbReference type="Proteomes" id="UP000825179"/>
    </source>
</evidence>
<sequence length="524" mass="57544">MRGKAKGALHLVLILSIAALLIYGKLFWPPPSPVASSAGQQRAAQPAVDKRLLDYAAIEAVSGFEYQLAHSEGLQMVFGEGYVSFDNGVTVTVDETTVEVADNGETHIMLDMQNLTLSTFTAPVHRGGIQLASVIASGGEIREVIQNRELDIPATRIPRTKEKLWEDNTGIRVAVFGSSLLHPLEHEADWADMIFNPAYHHEYGDLGLNLSKPNVVVHHYTGISPSAHFGLVQMGQGIREDGDTAHLFDPAYDLAIVGYDVGSGQLAVVENLIRQLRQEDIEVILVAVSSGEHGREGESSAYQTLNMLADIWGTELVDPWGYLNHGETQHAFEADGRLSLAGQQALAQAIRSVLNNRKQRAEEIELPETRYPVAQSHGQLESIPAYAEVMFEPLNHSGEHTGGQVDDLYRNPALRWGERNVSNYIIELRPGQAAYFKHPRAMAVDLLVDLSSQFTADLKVASDGVILDSVSGGKDGWHEIGLIKGISPERYSQFPFLYEIGFHIEVTSGTMKLVGTVFYVEDEQ</sequence>
<organism evidence="1 3">
    <name type="scientific">Caldalkalibacillus thermarum (strain TA2.A1)</name>
    <dbReference type="NCBI Taxonomy" id="986075"/>
    <lineage>
        <taxon>Bacteria</taxon>
        <taxon>Bacillati</taxon>
        <taxon>Bacillota</taxon>
        <taxon>Bacilli</taxon>
        <taxon>Bacillales</taxon>
        <taxon>Bacillaceae</taxon>
        <taxon>Caldalkalibacillus</taxon>
    </lineage>
</organism>
<dbReference type="Proteomes" id="UP000825179">
    <property type="component" value="Chromosome"/>
</dbReference>